<sequence length="80" mass="8758">MDDSDPIAFVKYNSGGGCLVSGFITEWGGSDDPLCRKKKRWGDHALRRTTTVVSASPVFRLASSPSWSPVFLTSVVPRKQ</sequence>
<gene>
    <name evidence="1" type="ORF">MtrDRAFT_AC148396g17v2</name>
</gene>
<proteinExistence type="predicted"/>
<protein>
    <submittedName>
        <fullName evidence="1">Uncharacterized protein</fullName>
    </submittedName>
</protein>
<reference evidence="1" key="2">
    <citation type="submission" date="2007-03" db="EMBL/GenBank/DDBJ databases">
        <authorList>
            <consortium name="The International Medicago Genome Annotation Group"/>
        </authorList>
    </citation>
    <scope>NUCLEOTIDE SEQUENCE</scope>
</reference>
<organism evidence="1">
    <name type="scientific">Medicago truncatula</name>
    <name type="common">Barrel medic</name>
    <name type="synonym">Medicago tribuloides</name>
    <dbReference type="NCBI Taxonomy" id="3880"/>
    <lineage>
        <taxon>Eukaryota</taxon>
        <taxon>Viridiplantae</taxon>
        <taxon>Streptophyta</taxon>
        <taxon>Embryophyta</taxon>
        <taxon>Tracheophyta</taxon>
        <taxon>Spermatophyta</taxon>
        <taxon>Magnoliopsida</taxon>
        <taxon>eudicotyledons</taxon>
        <taxon>Gunneridae</taxon>
        <taxon>Pentapetalae</taxon>
        <taxon>rosids</taxon>
        <taxon>fabids</taxon>
        <taxon>Fabales</taxon>
        <taxon>Fabaceae</taxon>
        <taxon>Papilionoideae</taxon>
        <taxon>50 kb inversion clade</taxon>
        <taxon>NPAAA clade</taxon>
        <taxon>Hologalegina</taxon>
        <taxon>IRL clade</taxon>
        <taxon>Trifolieae</taxon>
        <taxon>Medicago</taxon>
    </lineage>
</organism>
<dbReference type="AlphaFoldDB" id="A2Q1A0"/>
<dbReference type="EMBL" id="AC148396">
    <property type="protein sequence ID" value="ABN05717.1"/>
    <property type="molecule type" value="Genomic_DNA"/>
</dbReference>
<name>A2Q1A0_MEDTR</name>
<reference evidence="1" key="1">
    <citation type="submission" date="2005-03" db="EMBL/GenBank/DDBJ databases">
        <authorList>
            <person name="Town C.D."/>
        </authorList>
    </citation>
    <scope>NUCLEOTIDE SEQUENCE</scope>
</reference>
<evidence type="ECO:0000313" key="1">
    <source>
        <dbReference type="EMBL" id="ABN05717.1"/>
    </source>
</evidence>
<accession>A2Q1A0</accession>